<comment type="caution">
    <text evidence="1">The sequence shown here is derived from an EMBL/GenBank/DDBJ whole genome shotgun (WGS) entry which is preliminary data.</text>
</comment>
<dbReference type="EMBL" id="PSZC01000010">
    <property type="protein sequence ID" value="PPJ37184.1"/>
    <property type="molecule type" value="Genomic_DNA"/>
</dbReference>
<dbReference type="Proteomes" id="UP000239874">
    <property type="component" value="Unassembled WGS sequence"/>
</dbReference>
<organism evidence="1 2">
    <name type="scientific">Nocardia nova</name>
    <dbReference type="NCBI Taxonomy" id="37330"/>
    <lineage>
        <taxon>Bacteria</taxon>
        <taxon>Bacillati</taxon>
        <taxon>Actinomycetota</taxon>
        <taxon>Actinomycetes</taxon>
        <taxon>Mycobacteriales</taxon>
        <taxon>Nocardiaceae</taxon>
        <taxon>Nocardia</taxon>
    </lineage>
</organism>
<dbReference type="AlphaFoldDB" id="A0A2S6APP3"/>
<gene>
    <name evidence="1" type="ORF">C5E45_16145</name>
</gene>
<proteinExistence type="predicted"/>
<sequence length="61" mass="6724">MSMELFERAQRVSRAINGLFRTFWWINAALPAAADRVVVDLAGIEPAGGQPTSTLRRDHVG</sequence>
<reference evidence="1 2" key="1">
    <citation type="submission" date="2018-02" db="EMBL/GenBank/DDBJ databases">
        <title>8 Nocardia nova and 1 Nocardia cyriacigeorgica strain used for evolution to TMP-SMX.</title>
        <authorList>
            <person name="Mehta H."/>
            <person name="Weng J."/>
            <person name="Shamoo Y."/>
        </authorList>
    </citation>
    <scope>NUCLEOTIDE SEQUENCE [LARGE SCALE GENOMIC DNA]</scope>
    <source>
        <strain evidence="1 2">MDA3139</strain>
    </source>
</reference>
<accession>A0A2S6APP3</accession>
<protein>
    <submittedName>
        <fullName evidence="1">Uncharacterized protein</fullName>
    </submittedName>
</protein>
<evidence type="ECO:0000313" key="1">
    <source>
        <dbReference type="EMBL" id="PPJ37184.1"/>
    </source>
</evidence>
<evidence type="ECO:0000313" key="2">
    <source>
        <dbReference type="Proteomes" id="UP000239874"/>
    </source>
</evidence>
<name>A0A2S6APP3_9NOCA</name>